<dbReference type="EMBL" id="JAXRVB010000013">
    <property type="protein sequence ID" value="MDZ5765367.1"/>
    <property type="molecule type" value="Genomic_DNA"/>
</dbReference>
<reference evidence="1" key="1">
    <citation type="submission" date="2023-12" db="EMBL/GenBank/DDBJ databases">
        <title>'Antibacterial potential of Stenotrophomonas maltophilia cystic fibrosis isolates' (manuscript under preparation).</title>
        <authorList>
            <person name="Crisan C.V."/>
            <person name="Pettis M."/>
            <person name="Goldberg J.B."/>
        </authorList>
    </citation>
    <scope>NUCLEOTIDE SEQUENCE</scope>
    <source>
        <strain evidence="1">CCV129</strain>
    </source>
</reference>
<organism evidence="1 2">
    <name type="scientific">Stenotrophomonas maltophilia</name>
    <name type="common">Pseudomonas maltophilia</name>
    <name type="synonym">Xanthomonas maltophilia</name>
    <dbReference type="NCBI Taxonomy" id="40324"/>
    <lineage>
        <taxon>Bacteria</taxon>
        <taxon>Pseudomonadati</taxon>
        <taxon>Pseudomonadota</taxon>
        <taxon>Gammaproteobacteria</taxon>
        <taxon>Lysobacterales</taxon>
        <taxon>Lysobacteraceae</taxon>
        <taxon>Stenotrophomonas</taxon>
        <taxon>Stenotrophomonas maltophilia group</taxon>
    </lineage>
</organism>
<protein>
    <submittedName>
        <fullName evidence="1">DUF3693 domain-containing protein</fullName>
    </submittedName>
</protein>
<dbReference type="InterPro" id="IPR021096">
    <property type="entry name" value="Vibrio_phage_VSK_Orf152"/>
</dbReference>
<dbReference type="AlphaFoldDB" id="A0AAJ2TPA9"/>
<evidence type="ECO:0000313" key="1">
    <source>
        <dbReference type="EMBL" id="MDZ5765367.1"/>
    </source>
</evidence>
<comment type="caution">
    <text evidence="1">The sequence shown here is derived from an EMBL/GenBank/DDBJ whole genome shotgun (WGS) entry which is preliminary data.</text>
</comment>
<accession>A0AAJ2TPA9</accession>
<gene>
    <name evidence="1" type="ORF">U4I38_12890</name>
</gene>
<sequence>MDTANDLLDKVKAACNFPSDNVLAQKIGLTRAMVSSWRHGRHPIPDERIAQMCALAKLDGPTWIAMLHAERAQTATERALWRLMLDRLSAAAAVVALVALSMPGLANAKTAQIQAVSAADNGGMYIMFNSLLPDPCFACHGPGPILTPSLIVTDRWRSTVLLAVLSPARRRRPTSAGMAANHEDFQVTGQAGFASAPRSCSRRDYVPAWQDSLRRFGAEARGHRP</sequence>
<dbReference type="CDD" id="cd00093">
    <property type="entry name" value="HTH_XRE"/>
    <property type="match status" value="1"/>
</dbReference>
<name>A0AAJ2TPA9_STEMA</name>
<dbReference type="Proteomes" id="UP001288387">
    <property type="component" value="Unassembled WGS sequence"/>
</dbReference>
<dbReference type="Pfam" id="PF12472">
    <property type="entry name" value="DUF3693"/>
    <property type="match status" value="1"/>
</dbReference>
<evidence type="ECO:0000313" key="2">
    <source>
        <dbReference type="Proteomes" id="UP001288387"/>
    </source>
</evidence>
<dbReference type="InterPro" id="IPR001387">
    <property type="entry name" value="Cro/C1-type_HTH"/>
</dbReference>
<proteinExistence type="predicted"/>